<evidence type="ECO:0008006" key="2">
    <source>
        <dbReference type="Google" id="ProtNLM"/>
    </source>
</evidence>
<dbReference type="GO" id="GO:0070224">
    <property type="term" value="F:sulfide:quinone oxidoreductase activity"/>
    <property type="evidence" value="ECO:0007669"/>
    <property type="project" value="TreeGrafter"/>
</dbReference>
<dbReference type="EMBL" id="FPHF01000070">
    <property type="protein sequence ID" value="SFV63443.1"/>
    <property type="molecule type" value="Genomic_DNA"/>
</dbReference>
<name>A0A1W1CCL5_9ZZZZ</name>
<dbReference type="PROSITE" id="PS51318">
    <property type="entry name" value="TAT"/>
    <property type="match status" value="1"/>
</dbReference>
<protein>
    <recommendedName>
        <fullName evidence="2">FAD/NAD(P)-binding domain-containing protein</fullName>
    </recommendedName>
</protein>
<reference evidence="1" key="1">
    <citation type="submission" date="2016-10" db="EMBL/GenBank/DDBJ databases">
        <authorList>
            <person name="de Groot N.N."/>
        </authorList>
    </citation>
    <scope>NUCLEOTIDE SEQUENCE</scope>
</reference>
<dbReference type="InterPro" id="IPR036188">
    <property type="entry name" value="FAD/NAD-bd_sf"/>
</dbReference>
<gene>
    <name evidence="1" type="ORF">MNB_SM-4-112</name>
</gene>
<dbReference type="PANTHER" id="PTHR10632:SF2">
    <property type="entry name" value="SULFIDE:QUINONE OXIDOREDUCTASE, MITOCHONDRIAL"/>
    <property type="match status" value="1"/>
</dbReference>
<proteinExistence type="predicted"/>
<evidence type="ECO:0000313" key="1">
    <source>
        <dbReference type="EMBL" id="SFV63443.1"/>
    </source>
</evidence>
<dbReference type="Gene3D" id="3.50.50.100">
    <property type="match status" value="1"/>
</dbReference>
<dbReference type="InterPro" id="IPR006311">
    <property type="entry name" value="TAT_signal"/>
</dbReference>
<dbReference type="PANTHER" id="PTHR10632">
    <property type="entry name" value="SULFIDE:QUINONE OXIDOREDUCTASE"/>
    <property type="match status" value="1"/>
</dbReference>
<dbReference type="SUPFAM" id="SSF51905">
    <property type="entry name" value="FAD/NAD(P)-binding domain"/>
    <property type="match status" value="1"/>
</dbReference>
<dbReference type="AlphaFoldDB" id="A0A1W1CCL5"/>
<sequence length="145" mass="15998">MRNNLSRRDAIKLMGISPVAATLLVSANSSSAEASADVIGKILIVGGGAGAIMALSRLSSAIKNPDITIIAPNEVHLYQPGQVFVGAGEMKEEDLVLNNNDYINQEKVTWIKEEVKTFDPDYHRVFTRSSKIRCSYCRRWYTVPL</sequence>
<dbReference type="GO" id="GO:0070221">
    <property type="term" value="P:sulfide oxidation, using sulfide:quinone oxidoreductase"/>
    <property type="evidence" value="ECO:0007669"/>
    <property type="project" value="TreeGrafter"/>
</dbReference>
<accession>A0A1W1CCL5</accession>
<organism evidence="1">
    <name type="scientific">hydrothermal vent metagenome</name>
    <dbReference type="NCBI Taxonomy" id="652676"/>
    <lineage>
        <taxon>unclassified sequences</taxon>
        <taxon>metagenomes</taxon>
        <taxon>ecological metagenomes</taxon>
    </lineage>
</organism>
<dbReference type="GO" id="GO:0071949">
    <property type="term" value="F:FAD binding"/>
    <property type="evidence" value="ECO:0007669"/>
    <property type="project" value="TreeGrafter"/>
</dbReference>
<dbReference type="InterPro" id="IPR015904">
    <property type="entry name" value="Sulphide_quinone_reductase"/>
</dbReference>